<reference evidence="5 6" key="2">
    <citation type="journal article" date="2012" name="PLoS Pathog.">
        <title>Diverse lifestyles and strategies of plant pathogenesis encoded in the genomes of eighteen Dothideomycetes fungi.</title>
        <authorList>
            <person name="Ohm R.A."/>
            <person name="Feau N."/>
            <person name="Henrissat B."/>
            <person name="Schoch C.L."/>
            <person name="Horwitz B.A."/>
            <person name="Barry K.W."/>
            <person name="Condon B.J."/>
            <person name="Copeland A.C."/>
            <person name="Dhillon B."/>
            <person name="Glaser F."/>
            <person name="Hesse C.N."/>
            <person name="Kosti I."/>
            <person name="LaButti K."/>
            <person name="Lindquist E.A."/>
            <person name="Lucas S."/>
            <person name="Salamov A.A."/>
            <person name="Bradshaw R.E."/>
            <person name="Ciuffetti L."/>
            <person name="Hamelin R.C."/>
            <person name="Kema G.H.J."/>
            <person name="Lawrence C."/>
            <person name="Scott J.A."/>
            <person name="Spatafora J.W."/>
            <person name="Turgeon B.G."/>
            <person name="de Wit P.J.G.M."/>
            <person name="Zhong S."/>
            <person name="Goodwin S.B."/>
            <person name="Grigoriev I.V."/>
        </authorList>
    </citation>
    <scope>NUCLEOTIDE SEQUENCE [LARGE SCALE GENOMIC DNA]</scope>
    <source>
        <strain evidence="6">NZE10 / CBS 128990</strain>
    </source>
</reference>
<gene>
    <name evidence="5" type="ORF">DOTSEDRAFT_70284</name>
</gene>
<dbReference type="HOGENOM" id="CLU_000537_2_0_1"/>
<dbReference type="SUPFAM" id="SSF53756">
    <property type="entry name" value="UDP-Glycosyltransferase/glycogen phosphorylase"/>
    <property type="match status" value="1"/>
</dbReference>
<feature type="region of interest" description="Disordered" evidence="2">
    <location>
        <begin position="1"/>
        <end position="24"/>
    </location>
</feature>
<dbReference type="OrthoDB" id="5835829at2759"/>
<sequence>MGSPVGPQESVRNAATSAVLHDERGKVILPTEHLPGVDFGAHLEGEARSKSRSAVADQQQETGSYFVGATRQSQEPTPTRTISTDEDFFDAPKPALKRGRTAPASDYRRPKVLARSSTLLQKMRHRQPNQAYQYQFDAMSSASETSSSDDEDAAKGKRTRQPKPQRMKATAGAKEEQLQQQASQDAKKGRSYSKFHIGNDHFRTKGKVSKRDGRLNISMNETANTGYLAKALGQTVKHHLDIPNQRTTGRKHRQHLHDHPKIDADAQSIASSLHINVKRPKLNLVIMVIGSRGDIQPFLKIGKILKEEYGHRVRIATHPTFRDFVEKETDLEFFSIGGNPSELMAFMVKNPGLIPGLQTIKEGEIPRRRAAMGEMFEGMWRACINTTDNENDAQNLKMIGEKQPFIADAIIANPPSMAHVHIAERLGIPMHIMFTFPYSPTQAFPHPLANIRTSKSNVDESYVNFMSYPLVEMMTWQGLGDIVNKFRVKTLGLEPVSSLWAPGALYRMKVPYTYMWSPSLVSKPNDWGPEIDISGFVFMELAKNFKPDQDLVEFLEAGDPPIYIGFGSIVVDDPNAFTHMIFKATKIAGVRALVNKGWGGLGQSNEDTPDNIFMLGNTPHDWLFPKVKAVVHHGGAGTTAIGLKLAKPTMIVPFFGDQPFWAARVAEAKAGAHEVIPWKKLTAEKLAEGIKQCLTEEAQHNVQKMADGIAAEGDGAANACKSFHRSLPLAGAQNMRCSILDDRIAVWSLKSSSLRLSPLAAEILLERGKIKHSDLILFRVYNWNDFDGPGEPITGTAGALTDSFTEIGGGVGMVPIRVAKHMKKRAEHERKKAEVQRRKDNREAKKQERNAVDAGTETAQSAQRPANSRLETANTLSSKLSADPTTPLAMELARDFQEGIKRSGVALLTMPNDLHMAIAQGFHNAPRLWGDATVRKPVRITGFKTGCKAAGKEFTYGIYDAWTGLVTQPAGGYRDAVTMPGKVGGTVHGFGKGIGGFVIKNISAVVSPPAYVGKGTIVYIKKKSEGKGPGSEAYVRRAHFIHGQKDFEALRFSDDTDKLQQLQEIEDQVSEGWKIYEEIWTSARSQYGDIGGNIVSRIKLHKEKKRWENAGALENTHTVQRALQVRLSGEDMDKHFAKRKREIAIASAPRESAMTQPSTYEEHSDVFSSGAKLASTDKPEEDHPGTESEDEVPKTAHGHHRESTAVNTSDEDDVDGLNSNNTSSAKVKMGHIGAMKKMDGGPRHFVSRVTTA</sequence>
<evidence type="ECO:0000259" key="4">
    <source>
        <dbReference type="Pfam" id="PF06722"/>
    </source>
</evidence>
<evidence type="ECO:0000313" key="5">
    <source>
        <dbReference type="EMBL" id="EME46228.1"/>
    </source>
</evidence>
<dbReference type="Pfam" id="PF03033">
    <property type="entry name" value="Glyco_transf_28"/>
    <property type="match status" value="1"/>
</dbReference>
<evidence type="ECO:0000313" key="6">
    <source>
        <dbReference type="Proteomes" id="UP000016933"/>
    </source>
</evidence>
<name>N1PTD9_DOTSN</name>
<dbReference type="Pfam" id="PF06722">
    <property type="entry name" value="EryCIII-like_C"/>
    <property type="match status" value="1"/>
</dbReference>
<proteinExistence type="predicted"/>
<reference evidence="6" key="1">
    <citation type="journal article" date="2012" name="PLoS Genet.">
        <title>The genomes of the fungal plant pathogens Cladosporium fulvum and Dothistroma septosporum reveal adaptation to different hosts and lifestyles but also signatures of common ancestry.</title>
        <authorList>
            <person name="de Wit P.J.G.M."/>
            <person name="van der Burgt A."/>
            <person name="Oekmen B."/>
            <person name="Stergiopoulos I."/>
            <person name="Abd-Elsalam K.A."/>
            <person name="Aerts A.L."/>
            <person name="Bahkali A.H."/>
            <person name="Beenen H.G."/>
            <person name="Chettri P."/>
            <person name="Cox M.P."/>
            <person name="Datema E."/>
            <person name="de Vries R.P."/>
            <person name="Dhillon B."/>
            <person name="Ganley A.R."/>
            <person name="Griffiths S.A."/>
            <person name="Guo Y."/>
            <person name="Hamelin R.C."/>
            <person name="Henrissat B."/>
            <person name="Kabir M.S."/>
            <person name="Jashni M.K."/>
            <person name="Kema G."/>
            <person name="Klaubauf S."/>
            <person name="Lapidus A."/>
            <person name="Levasseur A."/>
            <person name="Lindquist E."/>
            <person name="Mehrabi R."/>
            <person name="Ohm R.A."/>
            <person name="Owen T.J."/>
            <person name="Salamov A."/>
            <person name="Schwelm A."/>
            <person name="Schijlen E."/>
            <person name="Sun H."/>
            <person name="van den Burg H.A."/>
            <person name="van Ham R.C.H.J."/>
            <person name="Zhang S."/>
            <person name="Goodwin S.B."/>
            <person name="Grigoriev I.V."/>
            <person name="Collemare J."/>
            <person name="Bradshaw R.E."/>
        </authorList>
    </citation>
    <scope>NUCLEOTIDE SEQUENCE [LARGE SCALE GENOMIC DNA]</scope>
    <source>
        <strain evidence="6">NZE10 / CBS 128990</strain>
    </source>
</reference>
<dbReference type="PANTHER" id="PTHR48050">
    <property type="entry name" value="STEROL 3-BETA-GLUCOSYLTRANSFERASE"/>
    <property type="match status" value="1"/>
</dbReference>
<accession>N1PTD9</accession>
<dbReference type="InterPro" id="IPR002213">
    <property type="entry name" value="UDP_glucos_trans"/>
</dbReference>
<feature type="region of interest" description="Disordered" evidence="2">
    <location>
        <begin position="1143"/>
        <end position="1252"/>
    </location>
</feature>
<dbReference type="Gene3D" id="3.40.50.2000">
    <property type="entry name" value="Glycogen Phosphorylase B"/>
    <property type="match status" value="2"/>
</dbReference>
<feature type="compositionally biased region" description="Polar residues" evidence="2">
    <location>
        <begin position="70"/>
        <end position="82"/>
    </location>
</feature>
<dbReference type="FunFam" id="3.40.50.2000:FF:000009">
    <property type="entry name" value="Sterol 3-beta-glucosyltransferase UGT80A2"/>
    <property type="match status" value="1"/>
</dbReference>
<feature type="compositionally biased region" description="Basic and acidic residues" evidence="2">
    <location>
        <begin position="826"/>
        <end position="851"/>
    </location>
</feature>
<dbReference type="AlphaFoldDB" id="N1PTD9"/>
<dbReference type="FunFam" id="3.40.50.2000:FF:000100">
    <property type="entry name" value="Glycosyltransferase family 1 protein"/>
    <property type="match status" value="1"/>
</dbReference>
<keyword evidence="6" id="KW-1185">Reference proteome</keyword>
<feature type="domain" description="Erythromycin biosynthesis protein CIII-like C-terminal" evidence="4">
    <location>
        <begin position="607"/>
        <end position="712"/>
    </location>
</feature>
<keyword evidence="1 5" id="KW-0808">Transferase</keyword>
<evidence type="ECO:0000259" key="3">
    <source>
        <dbReference type="Pfam" id="PF03033"/>
    </source>
</evidence>
<dbReference type="PANTHER" id="PTHR48050:SF5">
    <property type="entry name" value="UDP-GLUCOSE,STEROL TRANSFERASE"/>
    <property type="match status" value="1"/>
</dbReference>
<feature type="domain" description="Glycosyltransferase family 28 N-terminal" evidence="3">
    <location>
        <begin position="285"/>
        <end position="444"/>
    </location>
</feature>
<dbReference type="OMA" id="YTNFMSY"/>
<feature type="compositionally biased region" description="Basic residues" evidence="2">
    <location>
        <begin position="156"/>
        <end position="166"/>
    </location>
</feature>
<organism evidence="5 6">
    <name type="scientific">Dothistroma septosporum (strain NZE10 / CBS 128990)</name>
    <name type="common">Red band needle blight fungus</name>
    <name type="synonym">Mycosphaerella pini</name>
    <dbReference type="NCBI Taxonomy" id="675120"/>
    <lineage>
        <taxon>Eukaryota</taxon>
        <taxon>Fungi</taxon>
        <taxon>Dikarya</taxon>
        <taxon>Ascomycota</taxon>
        <taxon>Pezizomycotina</taxon>
        <taxon>Dothideomycetes</taxon>
        <taxon>Dothideomycetidae</taxon>
        <taxon>Mycosphaerellales</taxon>
        <taxon>Mycosphaerellaceae</taxon>
        <taxon>Dothistroma</taxon>
    </lineage>
</organism>
<dbReference type="GO" id="GO:0005975">
    <property type="term" value="P:carbohydrate metabolic process"/>
    <property type="evidence" value="ECO:0007669"/>
    <property type="project" value="InterPro"/>
</dbReference>
<dbReference type="eggNOG" id="KOG1192">
    <property type="taxonomic scope" value="Eukaryota"/>
</dbReference>
<feature type="region of interest" description="Disordered" evidence="2">
    <location>
        <begin position="48"/>
        <end position="111"/>
    </location>
</feature>
<feature type="region of interest" description="Disordered" evidence="2">
    <location>
        <begin position="138"/>
        <end position="191"/>
    </location>
</feature>
<dbReference type="EMBL" id="KB446537">
    <property type="protein sequence ID" value="EME46228.1"/>
    <property type="molecule type" value="Genomic_DNA"/>
</dbReference>
<dbReference type="InterPro" id="IPR010610">
    <property type="entry name" value="EryCIII-like_C"/>
</dbReference>
<dbReference type="Proteomes" id="UP000016933">
    <property type="component" value="Unassembled WGS sequence"/>
</dbReference>
<evidence type="ECO:0000256" key="2">
    <source>
        <dbReference type="SAM" id="MobiDB-lite"/>
    </source>
</evidence>
<dbReference type="InterPro" id="IPR004276">
    <property type="entry name" value="GlycoTrans_28_N"/>
</dbReference>
<protein>
    <submittedName>
        <fullName evidence="5">Glycosyltransferase family 1 protein</fullName>
    </submittedName>
</protein>
<dbReference type="CDD" id="cd03784">
    <property type="entry name" value="GT1_Gtf-like"/>
    <property type="match status" value="1"/>
</dbReference>
<feature type="compositionally biased region" description="Polar residues" evidence="2">
    <location>
        <begin position="857"/>
        <end position="882"/>
    </location>
</feature>
<dbReference type="GO" id="GO:0016906">
    <property type="term" value="F:sterol 3-beta-glucosyltransferase activity"/>
    <property type="evidence" value="ECO:0007669"/>
    <property type="project" value="UniProtKB-ARBA"/>
</dbReference>
<feature type="region of interest" description="Disordered" evidence="2">
    <location>
        <begin position="821"/>
        <end position="882"/>
    </location>
</feature>
<feature type="compositionally biased region" description="Basic and acidic residues" evidence="2">
    <location>
        <begin position="1175"/>
        <end position="1194"/>
    </location>
</feature>
<dbReference type="STRING" id="675120.N1PTD9"/>
<evidence type="ECO:0000256" key="1">
    <source>
        <dbReference type="ARBA" id="ARBA00022679"/>
    </source>
</evidence>
<dbReference type="InterPro" id="IPR050426">
    <property type="entry name" value="Glycosyltransferase_28"/>
</dbReference>